<evidence type="ECO:0000313" key="12">
    <source>
        <dbReference type="EMBL" id="RXL20672.1"/>
    </source>
</evidence>
<dbReference type="Proteomes" id="UP000839922">
    <property type="component" value="Unassembled WGS sequence"/>
</dbReference>
<reference evidence="2" key="5">
    <citation type="submission" date="2018-07" db="EMBL/GenBank/DDBJ databases">
        <authorList>
            <consortium name="PulseNet: The National Subtyping Network for Foodborne Disease Surveillance"/>
            <person name="Tarr C.L."/>
            <person name="Trees E."/>
            <person name="Katz L.S."/>
            <person name="Carleton-Romer H.A."/>
            <person name="Stroika S."/>
            <person name="Kucerova Z."/>
            <person name="Roache K.F."/>
            <person name="Sabol A.L."/>
            <person name="Besser J."/>
            <person name="Gerner-Smidt P."/>
        </authorList>
    </citation>
    <scope>NUCLEOTIDE SEQUENCE [LARGE SCALE GENOMIC DNA]</scope>
    <source>
        <strain evidence="5">PNUSAS043708</strain>
        <strain evidence="2">PNUSAS046051</strain>
        <strain evidence="3">PNUSAS052182</strain>
        <strain evidence="4">PNUSAS052603</strain>
        <strain evidence="9">PNUSAS058308</strain>
    </source>
</reference>
<dbReference type="EMBL" id="RSTY01000009">
    <property type="protein sequence ID" value="MIU26244.1"/>
    <property type="molecule type" value="Genomic_DNA"/>
</dbReference>
<dbReference type="EMBL" id="AAGHGY010000012">
    <property type="protein sequence ID" value="EBN9541806.1"/>
    <property type="molecule type" value="Genomic_DNA"/>
</dbReference>
<dbReference type="Proteomes" id="UP000055793">
    <property type="component" value="Chromosome"/>
</dbReference>
<evidence type="ECO:0000313" key="13">
    <source>
        <dbReference type="Proteomes" id="UP000055793"/>
    </source>
</evidence>
<evidence type="ECO:0000313" key="2">
    <source>
        <dbReference type="EMBL" id="EBM1208368.1"/>
    </source>
</evidence>
<dbReference type="EMBL" id="AAGDOF010000080">
    <property type="protein sequence ID" value="EBM7377458.1"/>
    <property type="molecule type" value="Genomic_DNA"/>
</dbReference>
<evidence type="ECO:0000313" key="8">
    <source>
        <dbReference type="EMBL" id="MIU26244.1"/>
    </source>
</evidence>
<dbReference type="EMBL" id="NPLM01000001">
    <property type="protein sequence ID" value="PDN89016.1"/>
    <property type="molecule type" value="Genomic_DNA"/>
</dbReference>
<dbReference type="EMBL" id="RVYY01000067">
    <property type="protein sequence ID" value="MMP91193.1"/>
    <property type="molecule type" value="Genomic_DNA"/>
</dbReference>
<name>A0A232RAP2_SALER</name>
<proteinExistence type="predicted"/>
<dbReference type="EMBL" id="QWJL01000015">
    <property type="protein sequence ID" value="RIP26654.1"/>
    <property type="molecule type" value="Genomic_DNA"/>
</dbReference>
<evidence type="ECO:0000313" key="4">
    <source>
        <dbReference type="EMBL" id="EBN9541806.1"/>
    </source>
</evidence>
<dbReference type="EMBL" id="AAGIXZ010000008">
    <property type="protein sequence ID" value="EBO5705873.1"/>
    <property type="molecule type" value="Genomic_DNA"/>
</dbReference>
<dbReference type="Proteomes" id="UP000839536">
    <property type="component" value="Unassembled WGS sequence"/>
</dbReference>
<reference evidence="13" key="1">
    <citation type="submission" date="2015-12" db="EMBL/GenBank/DDBJ databases">
        <title>FDA database for Regulatory Grade Microbial Sequences (FDA-ARGOS): Supporting development and validation of Infectious Disease Dx tests.</title>
        <authorList>
            <person name="Pirone C."/>
            <person name="Hoffmann M."/>
            <person name="Muruvanda T."/>
            <person name="Allard M."/>
            <person name="Evans P."/>
            <person name="Tallon L."/>
            <person name="Sadzewicz L."/>
            <person name="Sengamalay N."/>
            <person name="Ott S."/>
            <person name="Godinez A."/>
            <person name="Nagaraj S."/>
            <person name="Nadendla S."/>
            <person name="Sichtig H."/>
        </authorList>
    </citation>
    <scope>NUCLEOTIDE SEQUENCE [LARGE SCALE GENOMIC DNA]</scope>
    <source>
        <strain evidence="13">LT2</strain>
    </source>
</reference>
<evidence type="ECO:0000313" key="10">
    <source>
        <dbReference type="EMBL" id="PDN89016.1"/>
    </source>
</evidence>
<reference evidence="11" key="6">
    <citation type="submission" date="2018-08" db="EMBL/GenBank/DDBJ databases">
        <title>Whole genome sequencing of Salmonella enterica serotype newport.</title>
        <authorList>
            <person name="Bell R."/>
        </authorList>
    </citation>
    <scope>NUCLEOTIDE SEQUENCE [LARGE SCALE GENOMIC DNA]</scope>
    <source>
        <strain evidence="11">CFSAN048053</strain>
    </source>
</reference>
<dbReference type="EMBL" id="RSTU01000002">
    <property type="protein sequence ID" value="MIT89376.1"/>
    <property type="molecule type" value="Genomic_DNA"/>
</dbReference>
<dbReference type="Proteomes" id="UP000839925">
    <property type="component" value="Unassembled WGS sequence"/>
</dbReference>
<reference evidence="1" key="3">
    <citation type="submission" date="2017-12" db="EMBL/GenBank/DDBJ databases">
        <title>FDA database for Regulatory Grade Microbial Sequences (FDA-ARGOS): Supporting development and validation of Infectious Disease Dx tests.</title>
        <authorList>
            <person name="Pirone C."/>
            <person name="Hoffmann M."/>
            <person name="Muruvanda T."/>
            <person name="Allard M."/>
            <person name="Evans P."/>
            <person name="Tallon L."/>
            <person name="Sadzewicz L."/>
            <person name="Sengamalay N."/>
            <person name="Ott S."/>
            <person name="Godinez A."/>
            <person name="Nagaraj S."/>
            <person name="Vavikolanu K."/>
            <person name="Aluvathingal J."/>
            <person name="Nadendla S."/>
            <person name="Sichtig H."/>
        </authorList>
    </citation>
    <scope>NUCLEOTIDE SEQUENCE</scope>
    <source>
        <strain evidence="1">LT2</strain>
    </source>
</reference>
<dbReference type="Proteomes" id="UP000885302">
    <property type="component" value="Unassembled WGS sequence"/>
</dbReference>
<dbReference type="AlphaFoldDB" id="A0A232RAP2"/>
<reference evidence="12" key="7">
    <citation type="submission" date="2019-01" db="EMBL/GenBank/DDBJ databases">
        <title>Whole genome sequencing of Salmonella enterica.</title>
        <authorList>
            <person name="Cao G."/>
        </authorList>
    </citation>
    <scope>NUCLEOTIDE SEQUENCE [LARGE SCALE GENOMIC DNA]</scope>
    <source>
        <strain evidence="12">CFSAN074594</strain>
    </source>
</reference>
<evidence type="ECO:0000313" key="7">
    <source>
        <dbReference type="EMBL" id="MIT89376.1"/>
    </source>
</evidence>
<reference evidence="10" key="2">
    <citation type="submission" date="2017-08" db="EMBL/GenBank/DDBJ databases">
        <title>Whole genome sequencing of Salmonella enterica.</title>
        <authorList>
            <person name="Bell R."/>
            <person name="Levy K."/>
        </authorList>
    </citation>
    <scope>NUCLEOTIDE SEQUENCE [LARGE SCALE GENOMIC DNA]</scope>
    <source>
        <strain evidence="10">CFSAN060805</strain>
    </source>
</reference>
<dbReference type="Proteomes" id="UP000885418">
    <property type="component" value="Unassembled WGS sequence"/>
</dbReference>
<organism evidence="10">
    <name type="scientific">Salmonella enterica</name>
    <name type="common">Salmonella choleraesuis</name>
    <dbReference type="NCBI Taxonomy" id="28901"/>
    <lineage>
        <taxon>Bacteria</taxon>
        <taxon>Pseudomonadati</taxon>
        <taxon>Pseudomonadota</taxon>
        <taxon>Gammaproteobacteria</taxon>
        <taxon>Enterobacterales</taxon>
        <taxon>Enterobacteriaceae</taxon>
        <taxon>Salmonella</taxon>
    </lineage>
</organism>
<dbReference type="EMBL" id="SDIQ01000022">
    <property type="protein sequence ID" value="RXL20672.1"/>
    <property type="molecule type" value="Genomic_DNA"/>
</dbReference>
<evidence type="ECO:0000313" key="3">
    <source>
        <dbReference type="EMBL" id="EBM7377458.1"/>
    </source>
</evidence>
<evidence type="ECO:0000313" key="9">
    <source>
        <dbReference type="EMBL" id="MMP91193.1"/>
    </source>
</evidence>
<dbReference type="EMBL" id="RSTW01000003">
    <property type="protein sequence ID" value="MIT42855.1"/>
    <property type="molecule type" value="Genomic_DNA"/>
</dbReference>
<evidence type="ECO:0000313" key="6">
    <source>
        <dbReference type="EMBL" id="MIT42855.1"/>
    </source>
</evidence>
<dbReference type="Proteomes" id="UP000885256">
    <property type="component" value="Unassembled WGS sequence"/>
</dbReference>
<reference evidence="6" key="4">
    <citation type="submission" date="2018-07" db="EMBL/GenBank/DDBJ databases">
        <authorList>
            <consortium name="GenomeTrakr network: Whole genome sequencing for foodborne pathogen traceback"/>
        </authorList>
    </citation>
    <scope>NUCLEOTIDE SEQUENCE [LARGE SCALE GENOMIC DNA]</scope>
    <source>
        <strain evidence="7">CFSAN034428</strain>
        <strain evidence="6">CFSAN034452</strain>
        <strain evidence="8">MOD1-Lipp-451</strain>
    </source>
</reference>
<evidence type="ECO:0000313" key="11">
    <source>
        <dbReference type="EMBL" id="RIP26654.1"/>
    </source>
</evidence>
<dbReference type="Proteomes" id="UP000839921">
    <property type="component" value="Unassembled WGS sequence"/>
</dbReference>
<dbReference type="Proteomes" id="UP000839515">
    <property type="component" value="Unassembled WGS sequence"/>
</dbReference>
<dbReference type="EMBL" id="CP014051">
    <property type="protein sequence ID" value="AVH82167.1"/>
    <property type="molecule type" value="Genomic_DNA"/>
</dbReference>
<gene>
    <name evidence="11" type="ORF">A7D45_16835</name>
    <name evidence="1" type="ORF">AL463_24125</name>
    <name evidence="7" type="ORF">ATP91_03170</name>
    <name evidence="6" type="ORF">ATQ15_04640</name>
    <name evidence="8" type="ORF">ATR96_15470</name>
    <name evidence="10" type="ORF">CIC26_05035</name>
    <name evidence="3" type="ORF">D3346_23630</name>
    <name evidence="4" type="ORF">D3Q81_14480</name>
    <name evidence="5" type="ORF">DSQ24_18970</name>
    <name evidence="2" type="ORF">DT651_23390</name>
    <name evidence="9" type="ORF">EAW95_24860</name>
    <name evidence="12" type="ORF">EKD96_14125</name>
</gene>
<evidence type="ECO:0000313" key="1">
    <source>
        <dbReference type="EMBL" id="AVH82167.1"/>
    </source>
</evidence>
<dbReference type="EMBL" id="AAGBOZ010000050">
    <property type="protein sequence ID" value="EBM1208368.1"/>
    <property type="molecule type" value="Genomic_DNA"/>
</dbReference>
<sequence>MQSERILQKKSVLYHVGNFKETRRYGRLNKPTKKGII</sequence>
<protein>
    <submittedName>
        <fullName evidence="10">Transporter</fullName>
    </submittedName>
</protein>
<dbReference type="Proteomes" id="UP000839587">
    <property type="component" value="Unassembled WGS sequence"/>
</dbReference>
<accession>A0A232RAP2</accession>
<dbReference type="Proteomes" id="UP000873581">
    <property type="component" value="Unassembled WGS sequence"/>
</dbReference>
<evidence type="ECO:0000313" key="5">
    <source>
        <dbReference type="EMBL" id="EBO5705873.1"/>
    </source>
</evidence>
<dbReference type="Proteomes" id="UP000839511">
    <property type="component" value="Unassembled WGS sequence"/>
</dbReference>